<evidence type="ECO:0000259" key="2">
    <source>
        <dbReference type="Pfam" id="PF16344"/>
    </source>
</evidence>
<gene>
    <name evidence="3" type="ORF">QM524_03640</name>
</gene>
<protein>
    <submittedName>
        <fullName evidence="3">DUF4974 domain-containing protein</fullName>
    </submittedName>
</protein>
<feature type="domain" description="FecR protein" evidence="1">
    <location>
        <begin position="192"/>
        <end position="287"/>
    </location>
</feature>
<evidence type="ECO:0000259" key="1">
    <source>
        <dbReference type="Pfam" id="PF04773"/>
    </source>
</evidence>
<dbReference type="Gene3D" id="3.55.50.30">
    <property type="match status" value="1"/>
</dbReference>
<keyword evidence="4" id="KW-1185">Reference proteome</keyword>
<proteinExistence type="predicted"/>
<dbReference type="InterPro" id="IPR032508">
    <property type="entry name" value="FecR_C"/>
</dbReference>
<sequence>MPSTRIDFLIDKYFQSSCSEEELQELMEWVDASSETELGQKLAGIWKNFSSDTPMPEEMSERILTNIFNHEEEATPIEEEYREPSFWRTTYGMAASVALIISFGFFGWLQYNANLKRTENRIVEVKSFEQHDVLPGGDKAVLTLDDGSKVVLDNSANGSLGKQGETDIRKTQSGKVVYEGGQVAVAKPMFNTLTTPKGGQYQVVLSDGTKVWLNAASSLRFPTAFTGNERRVEMTGEVYFEVAKNPKMPFKVVTQGQEVEVLGTHFNVMAFQNEKVIKTTLLEGSVKVSNNEKTTILQPGQQSKVGINSNIFRTVNDVNIEEELAWKNGYFQFNDASLEQVMRQIERWYDVDIEYVGKISNEHFTGKLPRNTNLSNVLKILSMSEVDFKIEGKKIIITP</sequence>
<evidence type="ECO:0000313" key="3">
    <source>
        <dbReference type="EMBL" id="MDI9858298.1"/>
    </source>
</evidence>
<dbReference type="InterPro" id="IPR006860">
    <property type="entry name" value="FecR"/>
</dbReference>
<dbReference type="RefSeq" id="WP_283343537.1">
    <property type="nucleotide sequence ID" value="NZ_JASHIF010000002.1"/>
</dbReference>
<dbReference type="Pfam" id="PF04773">
    <property type="entry name" value="FecR"/>
    <property type="match status" value="1"/>
</dbReference>
<dbReference type="EMBL" id="JASHIF010000002">
    <property type="protein sequence ID" value="MDI9858298.1"/>
    <property type="molecule type" value="Genomic_DNA"/>
</dbReference>
<dbReference type="PANTHER" id="PTHR30273:SF2">
    <property type="entry name" value="PROTEIN FECR"/>
    <property type="match status" value="1"/>
</dbReference>
<accession>A0ABT6Y596</accession>
<name>A0ABT6Y596_9BACT</name>
<dbReference type="Pfam" id="PF16344">
    <property type="entry name" value="FecR_C"/>
    <property type="match status" value="1"/>
</dbReference>
<dbReference type="Gene3D" id="2.60.120.1440">
    <property type="match status" value="1"/>
</dbReference>
<comment type="caution">
    <text evidence="3">The sequence shown here is derived from an EMBL/GenBank/DDBJ whole genome shotgun (WGS) entry which is preliminary data.</text>
</comment>
<reference evidence="3 4" key="1">
    <citation type="submission" date="2023-05" db="EMBL/GenBank/DDBJ databases">
        <title>Novel species of genus Flectobacillus isolated from stream in China.</title>
        <authorList>
            <person name="Lu H."/>
        </authorList>
    </citation>
    <scope>NUCLEOTIDE SEQUENCE [LARGE SCALE GENOMIC DNA]</scope>
    <source>
        <strain evidence="3 4">KCTC 42575</strain>
    </source>
</reference>
<organism evidence="3 4">
    <name type="scientific">Flectobacillus roseus</name>
    <dbReference type="NCBI Taxonomy" id="502259"/>
    <lineage>
        <taxon>Bacteria</taxon>
        <taxon>Pseudomonadati</taxon>
        <taxon>Bacteroidota</taxon>
        <taxon>Cytophagia</taxon>
        <taxon>Cytophagales</taxon>
        <taxon>Flectobacillaceae</taxon>
        <taxon>Flectobacillus</taxon>
    </lineage>
</organism>
<evidence type="ECO:0000313" key="4">
    <source>
        <dbReference type="Proteomes" id="UP001236507"/>
    </source>
</evidence>
<dbReference type="Proteomes" id="UP001236507">
    <property type="component" value="Unassembled WGS sequence"/>
</dbReference>
<dbReference type="InterPro" id="IPR012373">
    <property type="entry name" value="Ferrdict_sens_TM"/>
</dbReference>
<feature type="domain" description="Protein FecR C-terminal" evidence="2">
    <location>
        <begin position="330"/>
        <end position="397"/>
    </location>
</feature>
<dbReference type="PANTHER" id="PTHR30273">
    <property type="entry name" value="PERIPLASMIC SIGNAL SENSOR AND SIGMA FACTOR ACTIVATOR FECR-RELATED"/>
    <property type="match status" value="1"/>
</dbReference>